<sequence length="256" mass="28109">MKKHFTILMALFFTAMGFTQKKSELIAQIENLKTEMRTVEQELASTKRKVSSSEAKAETLANENIALRDANQTLLQNLSSFSELSKKNSQNVNTTLAALGRKERQLSSMTEMIASNDSVAIVLLSKVKQTMGSEAKADFVEGEIVISNNLNTLFGSDSGSELTDEGKTWVEKISNIIKTNPTLKVNVEGLNITGEFETTFDQTTAVSKALVKTFGISSEAISISVKDGNFKEGINIKLQPDYKGFYDNVKQGVKTN</sequence>
<dbReference type="AlphaFoldDB" id="A0A2Z4LY10"/>
<dbReference type="Proteomes" id="UP000248536">
    <property type="component" value="Chromosome"/>
</dbReference>
<name>A0A2Z4LY10_9FLAO</name>
<evidence type="ECO:0000313" key="2">
    <source>
        <dbReference type="EMBL" id="AWX46248.1"/>
    </source>
</evidence>
<dbReference type="OrthoDB" id="1427661at2"/>
<evidence type="ECO:0000256" key="1">
    <source>
        <dbReference type="SAM" id="Coils"/>
    </source>
</evidence>
<dbReference type="KEGG" id="spon:HME9304_03280"/>
<keyword evidence="3" id="KW-1185">Reference proteome</keyword>
<proteinExistence type="predicted"/>
<organism evidence="2 3">
    <name type="scientific">Flagellimonas maritima</name>
    <dbReference type="NCBI Taxonomy" id="1383885"/>
    <lineage>
        <taxon>Bacteria</taxon>
        <taxon>Pseudomonadati</taxon>
        <taxon>Bacteroidota</taxon>
        <taxon>Flavobacteriia</taxon>
        <taxon>Flavobacteriales</taxon>
        <taxon>Flavobacteriaceae</taxon>
        <taxon>Flagellimonas</taxon>
    </lineage>
</organism>
<evidence type="ECO:0000313" key="3">
    <source>
        <dbReference type="Proteomes" id="UP000248536"/>
    </source>
</evidence>
<accession>A0A2Z4LY10</accession>
<gene>
    <name evidence="2" type="ORF">HME9304_03280</name>
</gene>
<protein>
    <submittedName>
        <fullName evidence="2">Uncharacterized protein</fullName>
    </submittedName>
</protein>
<keyword evidence="1" id="KW-0175">Coiled coil</keyword>
<reference evidence="2 3" key="1">
    <citation type="submission" date="2018-06" db="EMBL/GenBank/DDBJ databases">
        <title>Spongiibacterium sp. HME9304 Genome sequencing and assembly.</title>
        <authorList>
            <person name="Kang H."/>
            <person name="Kim H."/>
            <person name="Joh K."/>
        </authorList>
    </citation>
    <scope>NUCLEOTIDE SEQUENCE [LARGE SCALE GENOMIC DNA]</scope>
    <source>
        <strain evidence="2 3">HME9304</strain>
    </source>
</reference>
<dbReference type="RefSeq" id="WP_112379544.1">
    <property type="nucleotide sequence ID" value="NZ_CP030104.1"/>
</dbReference>
<feature type="coiled-coil region" evidence="1">
    <location>
        <begin position="15"/>
        <end position="63"/>
    </location>
</feature>
<dbReference type="EMBL" id="CP030104">
    <property type="protein sequence ID" value="AWX46248.1"/>
    <property type="molecule type" value="Genomic_DNA"/>
</dbReference>